<keyword evidence="6" id="KW-0573">Peptidoglycan synthesis</keyword>
<dbReference type="InterPro" id="IPR036565">
    <property type="entry name" value="Mur-like_cat_sf"/>
</dbReference>
<feature type="domain" description="Mur ligase N-terminal catalytic" evidence="9">
    <location>
        <begin position="19"/>
        <end position="115"/>
    </location>
</feature>
<sequence>MTADAPRPFPELPETIESIHIIGICGTAMGSLAAMLVDRGFEVRGSDAMAYPPMSTWLESRGIDIMVGYAAENLNWNPDLVVVGNVSRASYADAVEMRRRGLPHLSLPEALAHFFLRGTRPLVVTGTHGKTTTSSMLAWITAFAERDPSFMIGGITGNFGSNFRLGEGDIFVLEGDEYDTAYFDKVPKFWHYSPFRATINNIEFDHADIYANVEEIEAVFTRFAEMIPAEGSLWVNGDDPRAMKVSAGCKARRRTFGLGEQNELRAEDIEYGDTTSAEVILSGQSLGRFTINTPGEFNVRNMLGALGIALDEGISADTVREAMATFETVKKRQELVGEAAGVRVYDDFAHHPTAVRATVEAMRRRYPKQRMWAIFEAKSNTSRRKVFQSAYPDAFAQADIVLLSRPFAKKDGLLPEERLDIEQLAADIQSLGPETHLIPEVDAIVDFVRENAKPGDIILGLAGSSFGGLHQKVLDALQD</sequence>
<evidence type="ECO:0000256" key="3">
    <source>
        <dbReference type="ARBA" id="ARBA00022741"/>
    </source>
</evidence>
<dbReference type="GO" id="GO:0005524">
    <property type="term" value="F:ATP binding"/>
    <property type="evidence" value="ECO:0007669"/>
    <property type="project" value="UniProtKB-KW"/>
</dbReference>
<organism evidence="12 13">
    <name type="scientific">Bradymonas sediminis</name>
    <dbReference type="NCBI Taxonomy" id="1548548"/>
    <lineage>
        <taxon>Bacteria</taxon>
        <taxon>Deltaproteobacteria</taxon>
        <taxon>Bradymonadales</taxon>
        <taxon>Bradymonadaceae</taxon>
        <taxon>Bradymonas</taxon>
    </lineage>
</organism>
<dbReference type="Pfam" id="PF01225">
    <property type="entry name" value="Mur_ligase"/>
    <property type="match status" value="1"/>
</dbReference>
<dbReference type="InterPro" id="IPR013221">
    <property type="entry name" value="Mur_ligase_cen"/>
</dbReference>
<keyword evidence="7" id="KW-0131">Cell cycle</keyword>
<evidence type="ECO:0000259" key="10">
    <source>
        <dbReference type="Pfam" id="PF02875"/>
    </source>
</evidence>
<evidence type="ECO:0000313" key="12">
    <source>
        <dbReference type="EMBL" id="AWV89994.1"/>
    </source>
</evidence>
<evidence type="ECO:0000256" key="7">
    <source>
        <dbReference type="ARBA" id="ARBA00023306"/>
    </source>
</evidence>
<evidence type="ECO:0000259" key="11">
    <source>
        <dbReference type="Pfam" id="PF08245"/>
    </source>
</evidence>
<dbReference type="NCBIfam" id="TIGR01081">
    <property type="entry name" value="mpl"/>
    <property type="match status" value="1"/>
</dbReference>
<accession>A0A2Z4FMS9</accession>
<gene>
    <name evidence="12" type="primary">mpl</name>
    <name evidence="12" type="ORF">DN745_11855</name>
</gene>
<dbReference type="Gene3D" id="3.40.50.720">
    <property type="entry name" value="NAD(P)-binding Rossmann-like Domain"/>
    <property type="match status" value="1"/>
</dbReference>
<dbReference type="EMBL" id="CP030032">
    <property type="protein sequence ID" value="AWV89994.1"/>
    <property type="molecule type" value="Genomic_DNA"/>
</dbReference>
<evidence type="ECO:0000259" key="9">
    <source>
        <dbReference type="Pfam" id="PF01225"/>
    </source>
</evidence>
<keyword evidence="1 12" id="KW-0436">Ligase</keyword>
<evidence type="ECO:0000256" key="1">
    <source>
        <dbReference type="ARBA" id="ARBA00022598"/>
    </source>
</evidence>
<dbReference type="RefSeq" id="WP_111335114.1">
    <property type="nucleotide sequence ID" value="NZ_CP030032.1"/>
</dbReference>
<dbReference type="GO" id="GO:0051301">
    <property type="term" value="P:cell division"/>
    <property type="evidence" value="ECO:0007669"/>
    <property type="project" value="UniProtKB-KW"/>
</dbReference>
<keyword evidence="8" id="KW-0961">Cell wall biogenesis/degradation</keyword>
<dbReference type="PANTHER" id="PTHR43445">
    <property type="entry name" value="UDP-N-ACETYLMURAMATE--L-ALANINE LIGASE-RELATED"/>
    <property type="match status" value="1"/>
</dbReference>
<evidence type="ECO:0000256" key="4">
    <source>
        <dbReference type="ARBA" id="ARBA00022840"/>
    </source>
</evidence>
<feature type="domain" description="Mur ligase C-terminal" evidence="10">
    <location>
        <begin position="332"/>
        <end position="459"/>
    </location>
</feature>
<keyword evidence="3" id="KW-0547">Nucleotide-binding</keyword>
<evidence type="ECO:0000256" key="2">
    <source>
        <dbReference type="ARBA" id="ARBA00022618"/>
    </source>
</evidence>
<dbReference type="SUPFAM" id="SSF51984">
    <property type="entry name" value="MurCD N-terminal domain"/>
    <property type="match status" value="1"/>
</dbReference>
<dbReference type="Pfam" id="PF02875">
    <property type="entry name" value="Mur_ligase_C"/>
    <property type="match status" value="1"/>
</dbReference>
<dbReference type="InterPro" id="IPR050061">
    <property type="entry name" value="MurCDEF_pg_biosynth"/>
</dbReference>
<dbReference type="GO" id="GO:0071555">
    <property type="term" value="P:cell wall organization"/>
    <property type="evidence" value="ECO:0007669"/>
    <property type="project" value="UniProtKB-KW"/>
</dbReference>
<keyword evidence="4" id="KW-0067">ATP-binding</keyword>
<name>A0A2Z4FMS9_9DELT</name>
<reference evidence="12 13" key="1">
    <citation type="submission" date="2018-06" db="EMBL/GenBank/DDBJ databases">
        <title>Lujinxingia sediminis gen. nov. sp. nov., a new facultative anaerobic member of the class Deltaproteobacteria, and proposal of Lujinxingaceae fam. nov.</title>
        <authorList>
            <person name="Guo L.-Y."/>
            <person name="Li C.-M."/>
            <person name="Wang S."/>
            <person name="Du Z.-J."/>
        </authorList>
    </citation>
    <scope>NUCLEOTIDE SEQUENCE [LARGE SCALE GENOMIC DNA]</scope>
    <source>
        <strain evidence="12 13">FA350</strain>
    </source>
</reference>
<keyword evidence="5" id="KW-0133">Cell shape</keyword>
<keyword evidence="13" id="KW-1185">Reference proteome</keyword>
<dbReference type="Pfam" id="PF08245">
    <property type="entry name" value="Mur_ligase_M"/>
    <property type="match status" value="1"/>
</dbReference>
<dbReference type="Gene3D" id="3.90.190.20">
    <property type="entry name" value="Mur ligase, C-terminal domain"/>
    <property type="match status" value="1"/>
</dbReference>
<dbReference type="SUPFAM" id="SSF53244">
    <property type="entry name" value="MurD-like peptide ligases, peptide-binding domain"/>
    <property type="match status" value="1"/>
</dbReference>
<dbReference type="GO" id="GO:0009252">
    <property type="term" value="P:peptidoglycan biosynthetic process"/>
    <property type="evidence" value="ECO:0007669"/>
    <property type="project" value="UniProtKB-KW"/>
</dbReference>
<dbReference type="OrthoDB" id="9804126at2"/>
<evidence type="ECO:0000313" key="13">
    <source>
        <dbReference type="Proteomes" id="UP000249799"/>
    </source>
</evidence>
<dbReference type="Gene3D" id="3.40.1190.10">
    <property type="entry name" value="Mur-like, catalytic domain"/>
    <property type="match status" value="1"/>
</dbReference>
<dbReference type="PANTHER" id="PTHR43445:SF5">
    <property type="entry name" value="UDP-N-ACETYLMURAMATE--L-ALANYL-GAMMA-D-GLUTAMYL-MESO-2,6-DIAMINOHEPTANDIOATE LIGASE"/>
    <property type="match status" value="1"/>
</dbReference>
<protein>
    <submittedName>
        <fullName evidence="12">UDP-N-acetylmuramate:L-alanyl-gamma-D-glutamyl-meso-diaminopimelate ligase</fullName>
    </submittedName>
</protein>
<dbReference type="Proteomes" id="UP000249799">
    <property type="component" value="Chromosome"/>
</dbReference>
<proteinExistence type="predicted"/>
<dbReference type="AlphaFoldDB" id="A0A2Z4FMS9"/>
<evidence type="ECO:0000256" key="8">
    <source>
        <dbReference type="ARBA" id="ARBA00023316"/>
    </source>
</evidence>
<dbReference type="InterPro" id="IPR036615">
    <property type="entry name" value="Mur_ligase_C_dom_sf"/>
</dbReference>
<evidence type="ECO:0000256" key="6">
    <source>
        <dbReference type="ARBA" id="ARBA00022984"/>
    </source>
</evidence>
<dbReference type="SUPFAM" id="SSF53623">
    <property type="entry name" value="MurD-like peptide ligases, catalytic domain"/>
    <property type="match status" value="1"/>
</dbReference>
<dbReference type="GO" id="GO:0016881">
    <property type="term" value="F:acid-amino acid ligase activity"/>
    <property type="evidence" value="ECO:0007669"/>
    <property type="project" value="InterPro"/>
</dbReference>
<dbReference type="InterPro" id="IPR004101">
    <property type="entry name" value="Mur_ligase_C"/>
</dbReference>
<keyword evidence="2" id="KW-0132">Cell division</keyword>
<feature type="domain" description="Mur ligase central" evidence="11">
    <location>
        <begin position="124"/>
        <end position="308"/>
    </location>
</feature>
<evidence type="ECO:0000256" key="5">
    <source>
        <dbReference type="ARBA" id="ARBA00022960"/>
    </source>
</evidence>
<dbReference type="InterPro" id="IPR005757">
    <property type="entry name" value="Mpl"/>
</dbReference>
<dbReference type="InterPro" id="IPR000713">
    <property type="entry name" value="Mur_ligase_N"/>
</dbReference>
<dbReference type="KEGG" id="bsed:DN745_11855"/>
<dbReference type="GO" id="GO:0008360">
    <property type="term" value="P:regulation of cell shape"/>
    <property type="evidence" value="ECO:0007669"/>
    <property type="project" value="UniProtKB-KW"/>
</dbReference>